<dbReference type="AlphaFoldDB" id="A0A5M3ZAZ6"/>
<sequence length="229" mass="26523">MADIVTPFDLAVQHLKRNAHPYNQRLSQKRRKTRMQGIDEFGRYIKLDTTQAYYHPQRGIAWTRPSTKGPKTPWYNLRSPCVSRVNPPRWWMTKNGIQVPESQNVHADELDGYKARNPYAGFENDHEALEDMWLEENARLHELEQAESTSRARGSLSMPQNVSEQPAVEPRDASKLKEKKSHKKSPKKKSTTEAEDSSRSKRSQEKAQRRSERAKKKKQKQERAEAGAS</sequence>
<gene>
    <name evidence="2" type="ORF">ATEIFO6365_0010043900</name>
</gene>
<name>A0A5M3ZAZ6_ASPTE</name>
<accession>A0A5M3ZAZ6</accession>
<reference evidence="2 3" key="1">
    <citation type="submission" date="2020-01" db="EMBL/GenBank/DDBJ databases">
        <title>Aspergillus terreus IFO 6365 whole genome shotgun sequence.</title>
        <authorList>
            <person name="Kanamasa S."/>
            <person name="Takahashi H."/>
        </authorList>
    </citation>
    <scope>NUCLEOTIDE SEQUENCE [LARGE SCALE GENOMIC DNA]</scope>
    <source>
        <strain evidence="2 3">IFO 6365</strain>
    </source>
</reference>
<feature type="compositionally biased region" description="Basic and acidic residues" evidence="1">
    <location>
        <begin position="190"/>
        <end position="211"/>
    </location>
</feature>
<organism evidence="2 3">
    <name type="scientific">Aspergillus terreus</name>
    <dbReference type="NCBI Taxonomy" id="33178"/>
    <lineage>
        <taxon>Eukaryota</taxon>
        <taxon>Fungi</taxon>
        <taxon>Dikarya</taxon>
        <taxon>Ascomycota</taxon>
        <taxon>Pezizomycotina</taxon>
        <taxon>Eurotiomycetes</taxon>
        <taxon>Eurotiomycetidae</taxon>
        <taxon>Eurotiales</taxon>
        <taxon>Aspergillaceae</taxon>
        <taxon>Aspergillus</taxon>
        <taxon>Aspergillus subgen. Circumdati</taxon>
    </lineage>
</organism>
<feature type="compositionally biased region" description="Polar residues" evidence="1">
    <location>
        <begin position="146"/>
        <end position="164"/>
    </location>
</feature>
<dbReference type="Proteomes" id="UP000452235">
    <property type="component" value="Unassembled WGS sequence"/>
</dbReference>
<comment type="caution">
    <text evidence="2">The sequence shown here is derived from an EMBL/GenBank/DDBJ whole genome shotgun (WGS) entry which is preliminary data.</text>
</comment>
<evidence type="ECO:0000313" key="2">
    <source>
        <dbReference type="EMBL" id="GFF19659.1"/>
    </source>
</evidence>
<evidence type="ECO:0000256" key="1">
    <source>
        <dbReference type="SAM" id="MobiDB-lite"/>
    </source>
</evidence>
<dbReference type="EMBL" id="BLJY01000010">
    <property type="protein sequence ID" value="GFF19659.1"/>
    <property type="molecule type" value="Genomic_DNA"/>
</dbReference>
<evidence type="ECO:0000313" key="3">
    <source>
        <dbReference type="Proteomes" id="UP000452235"/>
    </source>
</evidence>
<keyword evidence="3" id="KW-1185">Reference proteome</keyword>
<feature type="region of interest" description="Disordered" evidence="1">
    <location>
        <begin position="144"/>
        <end position="229"/>
    </location>
</feature>
<protein>
    <submittedName>
        <fullName evidence="2">Uncharacterized protein</fullName>
    </submittedName>
</protein>
<feature type="compositionally biased region" description="Basic residues" evidence="1">
    <location>
        <begin position="177"/>
        <end position="189"/>
    </location>
</feature>
<proteinExistence type="predicted"/>